<proteinExistence type="predicted"/>
<protein>
    <submittedName>
        <fullName evidence="1">Uncharacterized protein</fullName>
    </submittedName>
</protein>
<sequence>MPPISFSLSALWTTLTALFLRALPSSILGMSLTISFRNPNFSCASTTSLTCLEEIL</sequence>
<comment type="caution">
    <text evidence="1">The sequence shown here is derived from an EMBL/GenBank/DDBJ whole genome shotgun (WGS) entry which is preliminary data.</text>
</comment>
<keyword evidence="2" id="KW-1185">Reference proteome</keyword>
<dbReference type="AlphaFoldDB" id="A0AAD1Y5Q7"/>
<dbReference type="EMBL" id="CAMPGE010027150">
    <property type="protein sequence ID" value="CAI2384805.1"/>
    <property type="molecule type" value="Genomic_DNA"/>
</dbReference>
<dbReference type="Proteomes" id="UP001295684">
    <property type="component" value="Unassembled WGS sequence"/>
</dbReference>
<name>A0AAD1Y5Q7_EUPCR</name>
<gene>
    <name evidence="1" type="ORF">ECRASSUSDP1_LOCUS26341</name>
</gene>
<reference evidence="1" key="1">
    <citation type="submission" date="2023-07" db="EMBL/GenBank/DDBJ databases">
        <authorList>
            <consortium name="AG Swart"/>
            <person name="Singh M."/>
            <person name="Singh A."/>
            <person name="Seah K."/>
            <person name="Emmerich C."/>
        </authorList>
    </citation>
    <scope>NUCLEOTIDE SEQUENCE</scope>
    <source>
        <strain evidence="1">DP1</strain>
    </source>
</reference>
<accession>A0AAD1Y5Q7</accession>
<evidence type="ECO:0000313" key="2">
    <source>
        <dbReference type="Proteomes" id="UP001295684"/>
    </source>
</evidence>
<evidence type="ECO:0000313" key="1">
    <source>
        <dbReference type="EMBL" id="CAI2384805.1"/>
    </source>
</evidence>
<organism evidence="1 2">
    <name type="scientific">Euplotes crassus</name>
    <dbReference type="NCBI Taxonomy" id="5936"/>
    <lineage>
        <taxon>Eukaryota</taxon>
        <taxon>Sar</taxon>
        <taxon>Alveolata</taxon>
        <taxon>Ciliophora</taxon>
        <taxon>Intramacronucleata</taxon>
        <taxon>Spirotrichea</taxon>
        <taxon>Hypotrichia</taxon>
        <taxon>Euplotida</taxon>
        <taxon>Euplotidae</taxon>
        <taxon>Moneuplotes</taxon>
    </lineage>
</organism>